<organism evidence="1 2">
    <name type="scientific">Acidipropionibacterium jensenii</name>
    <dbReference type="NCBI Taxonomy" id="1749"/>
    <lineage>
        <taxon>Bacteria</taxon>
        <taxon>Bacillati</taxon>
        <taxon>Actinomycetota</taxon>
        <taxon>Actinomycetes</taxon>
        <taxon>Propionibacteriales</taxon>
        <taxon>Propionibacteriaceae</taxon>
        <taxon>Acidipropionibacterium</taxon>
    </lineage>
</organism>
<evidence type="ECO:0000313" key="2">
    <source>
        <dbReference type="Proteomes" id="UP000277858"/>
    </source>
</evidence>
<keyword evidence="2" id="KW-1185">Reference proteome</keyword>
<dbReference type="STRING" id="1122997.GCA_000425285_02083"/>
<name>A0A3S4YNH9_9ACTN</name>
<protein>
    <recommendedName>
        <fullName evidence="3">CopG family transcriptional regulator</fullName>
    </recommendedName>
</protein>
<reference evidence="1 2" key="1">
    <citation type="submission" date="2018-12" db="EMBL/GenBank/DDBJ databases">
        <authorList>
            <consortium name="Pathogen Informatics"/>
        </authorList>
    </citation>
    <scope>NUCLEOTIDE SEQUENCE [LARGE SCALE GENOMIC DNA]</scope>
    <source>
        <strain evidence="1 2">NCTC13652</strain>
    </source>
</reference>
<gene>
    <name evidence="1" type="ORF">NCTC13652_01031</name>
</gene>
<accession>A0A3S4YNH9</accession>
<dbReference type="Proteomes" id="UP000277858">
    <property type="component" value="Chromosome"/>
</dbReference>
<sequence length="69" mass="7373">MTGRVRHDEKITVYVSTGELIALETARVALKAHGISADRGRIVREAIAIALADLDTSAESSALVARLSR</sequence>
<dbReference type="AlphaFoldDB" id="A0A3S4YNH9"/>
<dbReference type="EMBL" id="LR134473">
    <property type="protein sequence ID" value="VEI02842.1"/>
    <property type="molecule type" value="Genomic_DNA"/>
</dbReference>
<evidence type="ECO:0000313" key="1">
    <source>
        <dbReference type="EMBL" id="VEI02842.1"/>
    </source>
</evidence>
<evidence type="ECO:0008006" key="3">
    <source>
        <dbReference type="Google" id="ProtNLM"/>
    </source>
</evidence>
<proteinExistence type="predicted"/>